<name>A0AAV7FF02_ARIFI</name>
<gene>
    <name evidence="1" type="ORF">H6P81_004236</name>
</gene>
<keyword evidence="2" id="KW-1185">Reference proteome</keyword>
<organism evidence="1 2">
    <name type="scientific">Aristolochia fimbriata</name>
    <name type="common">White veined hardy Dutchman's pipe vine</name>
    <dbReference type="NCBI Taxonomy" id="158543"/>
    <lineage>
        <taxon>Eukaryota</taxon>
        <taxon>Viridiplantae</taxon>
        <taxon>Streptophyta</taxon>
        <taxon>Embryophyta</taxon>
        <taxon>Tracheophyta</taxon>
        <taxon>Spermatophyta</taxon>
        <taxon>Magnoliopsida</taxon>
        <taxon>Magnoliidae</taxon>
        <taxon>Piperales</taxon>
        <taxon>Aristolochiaceae</taxon>
        <taxon>Aristolochia</taxon>
    </lineage>
</organism>
<sequence>MNEVAPTGKLSSWFTRSTSSQSHFFRAQKHFQRQRIHVLLKEQAHLLSGEVEQPSSLVMPDVAFYLYEATKVPEQIQLKFAKGLVDGFSQLYATKDCKL</sequence>
<evidence type="ECO:0000313" key="1">
    <source>
        <dbReference type="EMBL" id="KAG9459728.1"/>
    </source>
</evidence>
<evidence type="ECO:0000313" key="2">
    <source>
        <dbReference type="Proteomes" id="UP000825729"/>
    </source>
</evidence>
<comment type="caution">
    <text evidence="1">The sequence shown here is derived from an EMBL/GenBank/DDBJ whole genome shotgun (WGS) entry which is preliminary data.</text>
</comment>
<dbReference type="Proteomes" id="UP000825729">
    <property type="component" value="Unassembled WGS sequence"/>
</dbReference>
<dbReference type="AlphaFoldDB" id="A0AAV7FF02"/>
<accession>A0AAV7FF02</accession>
<reference evidence="1 2" key="1">
    <citation type="submission" date="2021-07" db="EMBL/GenBank/DDBJ databases">
        <title>The Aristolochia fimbriata genome: insights into angiosperm evolution, floral development and chemical biosynthesis.</title>
        <authorList>
            <person name="Jiao Y."/>
        </authorList>
    </citation>
    <scope>NUCLEOTIDE SEQUENCE [LARGE SCALE GENOMIC DNA]</scope>
    <source>
        <strain evidence="1">IBCAS-2021</strain>
        <tissue evidence="1">Leaf</tissue>
    </source>
</reference>
<proteinExistence type="predicted"/>
<protein>
    <submittedName>
        <fullName evidence="1">Uncharacterized protein</fullName>
    </submittedName>
</protein>
<dbReference type="EMBL" id="JAINDJ010000002">
    <property type="protein sequence ID" value="KAG9459728.1"/>
    <property type="molecule type" value="Genomic_DNA"/>
</dbReference>